<accession>A0ABM8ICH2</accession>
<evidence type="ECO:0000259" key="1">
    <source>
        <dbReference type="Pfam" id="PF13302"/>
    </source>
</evidence>
<proteinExistence type="predicted"/>
<dbReference type="Proteomes" id="UP001496674">
    <property type="component" value="Chromosome"/>
</dbReference>
<feature type="domain" description="N-acetyltransferase" evidence="1">
    <location>
        <begin position="14"/>
        <end position="146"/>
    </location>
</feature>
<sequence length="183" mass="22022">MKLGNNFTLDKYGLHLRFVNEDDAEFILNLRTDERLGRFIHYTENDLEKEKRWISDYKIREKNGTEYYFIYYYKGEPIGVNRIYDIKEDHATGGSWVCKTGLPMELPILMLIILREIIFEMLNLSYEKFDVRKKNHKVLRVNELFGADKIKETDLDYFYELSSETFKQKKSYFLNLLNVNKLN</sequence>
<evidence type="ECO:0000313" key="3">
    <source>
        <dbReference type="Proteomes" id="UP001496674"/>
    </source>
</evidence>
<evidence type="ECO:0000313" key="2">
    <source>
        <dbReference type="EMBL" id="BEG97948.1"/>
    </source>
</evidence>
<dbReference type="RefSeq" id="WP_353332457.1">
    <property type="nucleotide sequence ID" value="NZ_AP028055.1"/>
</dbReference>
<name>A0ABM8ICH2_9BACE</name>
<dbReference type="EMBL" id="AP028055">
    <property type="protein sequence ID" value="BEG97948.1"/>
    <property type="molecule type" value="Genomic_DNA"/>
</dbReference>
<dbReference type="Gene3D" id="3.40.630.30">
    <property type="match status" value="1"/>
</dbReference>
<organism evidence="2 3">
    <name type="scientific">Bacteroides sedimenti</name>
    <dbReference type="NCBI Taxonomy" id="2136147"/>
    <lineage>
        <taxon>Bacteria</taxon>
        <taxon>Pseudomonadati</taxon>
        <taxon>Bacteroidota</taxon>
        <taxon>Bacteroidia</taxon>
        <taxon>Bacteroidales</taxon>
        <taxon>Bacteroidaceae</taxon>
        <taxon>Bacteroides</taxon>
    </lineage>
</organism>
<keyword evidence="3" id="KW-1185">Reference proteome</keyword>
<dbReference type="InterPro" id="IPR000182">
    <property type="entry name" value="GNAT_dom"/>
</dbReference>
<dbReference type="SUPFAM" id="SSF55729">
    <property type="entry name" value="Acyl-CoA N-acyltransferases (Nat)"/>
    <property type="match status" value="1"/>
</dbReference>
<dbReference type="InterPro" id="IPR016181">
    <property type="entry name" value="Acyl_CoA_acyltransferase"/>
</dbReference>
<dbReference type="Pfam" id="PF13302">
    <property type="entry name" value="Acetyltransf_3"/>
    <property type="match status" value="1"/>
</dbReference>
<reference evidence="2 3" key="1">
    <citation type="submission" date="2023-04" db="EMBL/GenBank/DDBJ databases">
        <title>Draft genome sequence of acteroides sedimenti strain YN3PY1.</title>
        <authorList>
            <person name="Yoshida N."/>
        </authorList>
    </citation>
    <scope>NUCLEOTIDE SEQUENCE [LARGE SCALE GENOMIC DNA]</scope>
    <source>
        <strain evidence="2 3">YN3PY1</strain>
    </source>
</reference>
<gene>
    <name evidence="2" type="ORF">BSYN_02130</name>
</gene>
<protein>
    <recommendedName>
        <fullName evidence="1">N-acetyltransferase domain-containing protein</fullName>
    </recommendedName>
</protein>